<gene>
    <name evidence="3" type="ORF">GY169_12420</name>
</gene>
<dbReference type="InterPro" id="IPR053167">
    <property type="entry name" value="Spore_coat_component"/>
</dbReference>
<dbReference type="Proteomes" id="UP000503580">
    <property type="component" value="Chromosome"/>
</dbReference>
<feature type="domain" description="Spore coat protein U/FanG" evidence="2">
    <location>
        <begin position="31"/>
        <end position="154"/>
    </location>
</feature>
<protein>
    <submittedName>
        <fullName evidence="3">Spore coat protein U domain-containing protein</fullName>
    </submittedName>
</protein>
<keyword evidence="4" id="KW-1185">Reference proteome</keyword>
<dbReference type="EMBL" id="CP050321">
    <property type="protein sequence ID" value="QIR27557.1"/>
    <property type="molecule type" value="Genomic_DNA"/>
</dbReference>
<keyword evidence="1" id="KW-0732">Signal</keyword>
<sequence length="157" mass="16326">MINRQATALTLTAISILFSSAAFADTTETATADMHVSLTVEKSCQISVGDMDFGSHPSDTGQLTVTSQASVTCTNGTEYQLSSASDHTYEMANDNGDTVAYTIYGDTSGSDLSKTPVDNIGTGSIQTIPIYGRVTADALAQAPAGNYSDTVTLTVAY</sequence>
<dbReference type="Pfam" id="PF05229">
    <property type="entry name" value="SCPU"/>
    <property type="match status" value="1"/>
</dbReference>
<evidence type="ECO:0000256" key="1">
    <source>
        <dbReference type="SAM" id="SignalP"/>
    </source>
</evidence>
<dbReference type="SMART" id="SM00972">
    <property type="entry name" value="SCPU"/>
    <property type="match status" value="1"/>
</dbReference>
<dbReference type="KEGG" id="kgn:GY169_12420"/>
<dbReference type="PANTHER" id="PTHR37089">
    <property type="entry name" value="PROTEIN U-RELATED"/>
    <property type="match status" value="1"/>
</dbReference>
<evidence type="ECO:0000313" key="4">
    <source>
        <dbReference type="Proteomes" id="UP000503580"/>
    </source>
</evidence>
<organism evidence="3 4">
    <name type="scientific">Kluyvera genomosp. 3</name>
    <dbReference type="NCBI Taxonomy" id="2774055"/>
    <lineage>
        <taxon>Bacteria</taxon>
        <taxon>Pseudomonadati</taxon>
        <taxon>Pseudomonadota</taxon>
        <taxon>Gammaproteobacteria</taxon>
        <taxon>Enterobacterales</taxon>
        <taxon>Enterobacteriaceae</taxon>
        <taxon>Kluyvera</taxon>
    </lineage>
</organism>
<evidence type="ECO:0000313" key="3">
    <source>
        <dbReference type="EMBL" id="QIR27557.1"/>
    </source>
</evidence>
<dbReference type="InterPro" id="IPR007893">
    <property type="entry name" value="Spore_coat_U/FanG"/>
</dbReference>
<accession>A0A6G9RMN7</accession>
<dbReference type="AlphaFoldDB" id="A0A6G9RMN7"/>
<reference evidence="3 4" key="1">
    <citation type="submission" date="2020-02" db="EMBL/GenBank/DDBJ databases">
        <title>Whole genome PO2S7.</title>
        <authorList>
            <person name="Singha K.M."/>
        </authorList>
    </citation>
    <scope>NUCLEOTIDE SEQUENCE [LARGE SCALE GENOMIC DNA]</scope>
    <source>
        <strain evidence="3 4">PO2S7</strain>
    </source>
</reference>
<keyword evidence="3" id="KW-0167">Capsid protein</keyword>
<name>A0A6G9RMN7_9ENTR</name>
<feature type="chain" id="PRO_5026020323" evidence="1">
    <location>
        <begin position="25"/>
        <end position="157"/>
    </location>
</feature>
<keyword evidence="3" id="KW-0946">Virion</keyword>
<proteinExistence type="predicted"/>
<feature type="signal peptide" evidence="1">
    <location>
        <begin position="1"/>
        <end position="24"/>
    </location>
</feature>
<evidence type="ECO:0000259" key="2">
    <source>
        <dbReference type="Pfam" id="PF05229"/>
    </source>
</evidence>